<dbReference type="CDD" id="cd03443">
    <property type="entry name" value="PaaI_thioesterase"/>
    <property type="match status" value="1"/>
</dbReference>
<dbReference type="Pfam" id="PF03061">
    <property type="entry name" value="4HBT"/>
    <property type="match status" value="1"/>
</dbReference>
<evidence type="ECO:0000313" key="3">
    <source>
        <dbReference type="EMBL" id="MFD1037446.1"/>
    </source>
</evidence>
<sequence>MNDASVTKQKAIDAITNKLSTLRGDELEHIRHVLDTIVEARNDSMHYLGKFLGISEVDNGFMMELGKQNENTYGVAQGGAIYTLADVAIGFSILNQLQGEEKVFTQELKVNFIKKGEGEFLYAKPSVLHFGKRTVVADCSIKDVNGQLIAQALGTFHVTRARKEDIDEGDYV</sequence>
<dbReference type="GO" id="GO:0016787">
    <property type="term" value="F:hydrolase activity"/>
    <property type="evidence" value="ECO:0007669"/>
    <property type="project" value="UniProtKB-KW"/>
</dbReference>
<reference evidence="4" key="1">
    <citation type="journal article" date="2019" name="Int. J. Syst. Evol. Microbiol.">
        <title>The Global Catalogue of Microorganisms (GCM) 10K type strain sequencing project: providing services to taxonomists for standard genome sequencing and annotation.</title>
        <authorList>
            <consortium name="The Broad Institute Genomics Platform"/>
            <consortium name="The Broad Institute Genome Sequencing Center for Infectious Disease"/>
            <person name="Wu L."/>
            <person name="Ma J."/>
        </authorList>
    </citation>
    <scope>NUCLEOTIDE SEQUENCE [LARGE SCALE GENOMIC DNA]</scope>
    <source>
        <strain evidence="4">CCUG 56754</strain>
    </source>
</reference>
<feature type="domain" description="Thioesterase" evidence="2">
    <location>
        <begin position="73"/>
        <end position="149"/>
    </location>
</feature>
<keyword evidence="4" id="KW-1185">Reference proteome</keyword>
<dbReference type="InterPro" id="IPR006683">
    <property type="entry name" value="Thioestr_dom"/>
</dbReference>
<dbReference type="InterPro" id="IPR029069">
    <property type="entry name" value="HotDog_dom_sf"/>
</dbReference>
<dbReference type="EC" id="3.1.2.-" evidence="3"/>
<name>A0ABW3LGC2_9BACI</name>
<comment type="caution">
    <text evidence="3">The sequence shown here is derived from an EMBL/GenBank/DDBJ whole genome shotgun (WGS) entry which is preliminary data.</text>
</comment>
<evidence type="ECO:0000256" key="1">
    <source>
        <dbReference type="ARBA" id="ARBA00022801"/>
    </source>
</evidence>
<dbReference type="InterPro" id="IPR003736">
    <property type="entry name" value="PAAI_dom"/>
</dbReference>
<evidence type="ECO:0000313" key="4">
    <source>
        <dbReference type="Proteomes" id="UP001597040"/>
    </source>
</evidence>
<dbReference type="RefSeq" id="WP_390359495.1">
    <property type="nucleotide sequence ID" value="NZ_JBHTKJ010000007.1"/>
</dbReference>
<dbReference type="EMBL" id="JBHTKJ010000007">
    <property type="protein sequence ID" value="MFD1037446.1"/>
    <property type="molecule type" value="Genomic_DNA"/>
</dbReference>
<dbReference type="NCBIfam" id="TIGR00369">
    <property type="entry name" value="unchar_dom_1"/>
    <property type="match status" value="1"/>
</dbReference>
<dbReference type="Proteomes" id="UP001597040">
    <property type="component" value="Unassembled WGS sequence"/>
</dbReference>
<dbReference type="SUPFAM" id="SSF54637">
    <property type="entry name" value="Thioesterase/thiol ester dehydrase-isomerase"/>
    <property type="match status" value="1"/>
</dbReference>
<accession>A0ABW3LGC2</accession>
<protein>
    <submittedName>
        <fullName evidence="3">PaaI family thioesterase</fullName>
        <ecNumber evidence="3">3.1.2.-</ecNumber>
    </submittedName>
</protein>
<evidence type="ECO:0000259" key="2">
    <source>
        <dbReference type="Pfam" id="PF03061"/>
    </source>
</evidence>
<gene>
    <name evidence="3" type="ORF">ACFQ3N_03270</name>
</gene>
<dbReference type="Gene3D" id="3.10.129.10">
    <property type="entry name" value="Hotdog Thioesterase"/>
    <property type="match status" value="1"/>
</dbReference>
<keyword evidence="1 3" id="KW-0378">Hydrolase</keyword>
<organism evidence="3 4">
    <name type="scientific">Virgibacillus byunsanensis</name>
    <dbReference type="NCBI Taxonomy" id="570945"/>
    <lineage>
        <taxon>Bacteria</taxon>
        <taxon>Bacillati</taxon>
        <taxon>Bacillota</taxon>
        <taxon>Bacilli</taxon>
        <taxon>Bacillales</taxon>
        <taxon>Bacillaceae</taxon>
        <taxon>Virgibacillus</taxon>
    </lineage>
</organism>
<proteinExistence type="predicted"/>